<feature type="domain" description="Glycosyl transferase family 1" evidence="9">
    <location>
        <begin position="281"/>
        <end position="443"/>
    </location>
</feature>
<dbReference type="Proteomes" id="UP000317977">
    <property type="component" value="Unassembled WGS sequence"/>
</dbReference>
<dbReference type="PANTHER" id="PTHR45825">
    <property type="entry name" value="GRANULE-BOUND STARCH SYNTHASE 1, CHLOROPLASTIC/AMYLOPLASTIC"/>
    <property type="match status" value="1"/>
</dbReference>
<keyword evidence="7 8" id="KW-0320">Glycogen biosynthesis</keyword>
<name>A0A5C6F6U8_9BACT</name>
<organism evidence="11 12">
    <name type="scientific">Rubripirellula reticaptiva</name>
    <dbReference type="NCBI Taxonomy" id="2528013"/>
    <lineage>
        <taxon>Bacteria</taxon>
        <taxon>Pseudomonadati</taxon>
        <taxon>Planctomycetota</taxon>
        <taxon>Planctomycetia</taxon>
        <taxon>Pirellulales</taxon>
        <taxon>Pirellulaceae</taxon>
        <taxon>Rubripirellula</taxon>
    </lineage>
</organism>
<comment type="similarity">
    <text evidence="4 8">Belongs to the glycosyltransferase 1 family. Bacterial/plant glycogen synthase subfamily.</text>
</comment>
<protein>
    <recommendedName>
        <fullName evidence="8">Glycogen synthase</fullName>
        <ecNumber evidence="8">2.4.1.21</ecNumber>
    </recommendedName>
    <alternativeName>
        <fullName evidence="8">Starch [bacterial glycogen] synthase</fullName>
    </alternativeName>
</protein>
<dbReference type="EMBL" id="SJPX01000002">
    <property type="protein sequence ID" value="TWU55549.1"/>
    <property type="molecule type" value="Genomic_DNA"/>
</dbReference>
<feature type="binding site" evidence="8">
    <location>
        <position position="5"/>
    </location>
    <ligand>
        <name>ADP-alpha-D-glucose</name>
        <dbReference type="ChEBI" id="CHEBI:57498"/>
    </ligand>
</feature>
<evidence type="ECO:0000256" key="7">
    <source>
        <dbReference type="ARBA" id="ARBA00023056"/>
    </source>
</evidence>
<dbReference type="EC" id="2.4.1.21" evidence="8"/>
<evidence type="ECO:0000256" key="4">
    <source>
        <dbReference type="ARBA" id="ARBA00010281"/>
    </source>
</evidence>
<evidence type="ECO:0000256" key="8">
    <source>
        <dbReference type="HAMAP-Rule" id="MF_00484"/>
    </source>
</evidence>
<dbReference type="SUPFAM" id="SSF53756">
    <property type="entry name" value="UDP-Glycosyltransferase/glycogen phosphorylase"/>
    <property type="match status" value="1"/>
</dbReference>
<gene>
    <name evidence="11" type="primary">glgA_3</name>
    <name evidence="8" type="synonym">glgA</name>
    <name evidence="11" type="ORF">Poly59_18490</name>
</gene>
<keyword evidence="12" id="KW-1185">Reference proteome</keyword>
<dbReference type="NCBIfam" id="NF001899">
    <property type="entry name" value="PRK00654.1-2"/>
    <property type="match status" value="1"/>
</dbReference>
<dbReference type="UniPathway" id="UPA00164"/>
<evidence type="ECO:0000256" key="2">
    <source>
        <dbReference type="ARBA" id="ARBA00002764"/>
    </source>
</evidence>
<dbReference type="PANTHER" id="PTHR45825:SF11">
    <property type="entry name" value="ALPHA AMYLASE DOMAIN-CONTAINING PROTEIN"/>
    <property type="match status" value="1"/>
</dbReference>
<keyword evidence="6 8" id="KW-0808">Transferase</keyword>
<dbReference type="GO" id="GO:0009011">
    <property type="term" value="F:alpha-1,4-glucan glucosyltransferase (ADP-glucose donor) activity"/>
    <property type="evidence" value="ECO:0007669"/>
    <property type="project" value="UniProtKB-UniRule"/>
</dbReference>
<evidence type="ECO:0000313" key="11">
    <source>
        <dbReference type="EMBL" id="TWU55549.1"/>
    </source>
</evidence>
<evidence type="ECO:0000259" key="9">
    <source>
        <dbReference type="Pfam" id="PF00534"/>
    </source>
</evidence>
<comment type="caution">
    <text evidence="11">The sequence shown here is derived from an EMBL/GenBank/DDBJ whole genome shotgun (WGS) entry which is preliminary data.</text>
</comment>
<accession>A0A5C6F6U8</accession>
<dbReference type="GO" id="GO:0005978">
    <property type="term" value="P:glycogen biosynthetic process"/>
    <property type="evidence" value="ECO:0007669"/>
    <property type="project" value="UniProtKB-UniRule"/>
</dbReference>
<dbReference type="InterPro" id="IPR013534">
    <property type="entry name" value="Starch_synth_cat_dom"/>
</dbReference>
<dbReference type="CDD" id="cd03791">
    <property type="entry name" value="GT5_Glycogen_synthase_DULL1-like"/>
    <property type="match status" value="1"/>
</dbReference>
<comment type="function">
    <text evidence="2 8">Synthesizes alpha-1,4-glucan chains using ADP-glucose.</text>
</comment>
<keyword evidence="5 8" id="KW-0328">Glycosyltransferase</keyword>
<dbReference type="NCBIfam" id="TIGR02095">
    <property type="entry name" value="glgA"/>
    <property type="match status" value="1"/>
</dbReference>
<evidence type="ECO:0000256" key="5">
    <source>
        <dbReference type="ARBA" id="ARBA00022676"/>
    </source>
</evidence>
<evidence type="ECO:0000259" key="10">
    <source>
        <dbReference type="Pfam" id="PF08323"/>
    </source>
</evidence>
<feature type="domain" description="Starch synthase catalytic" evidence="10">
    <location>
        <begin position="2"/>
        <end position="233"/>
    </location>
</feature>
<dbReference type="Pfam" id="PF08323">
    <property type="entry name" value="Glyco_transf_5"/>
    <property type="match status" value="1"/>
</dbReference>
<dbReference type="AlphaFoldDB" id="A0A5C6F6U8"/>
<comment type="pathway">
    <text evidence="3 8">Glycan biosynthesis; glycogen biosynthesis.</text>
</comment>
<evidence type="ECO:0000313" key="12">
    <source>
        <dbReference type="Proteomes" id="UP000317977"/>
    </source>
</evidence>
<dbReference type="Pfam" id="PF00534">
    <property type="entry name" value="Glycos_transf_1"/>
    <property type="match status" value="1"/>
</dbReference>
<dbReference type="Gene3D" id="3.40.50.2000">
    <property type="entry name" value="Glycogen Phosphorylase B"/>
    <property type="match status" value="2"/>
</dbReference>
<dbReference type="InterPro" id="IPR011835">
    <property type="entry name" value="GS/SS"/>
</dbReference>
<evidence type="ECO:0000256" key="3">
    <source>
        <dbReference type="ARBA" id="ARBA00004964"/>
    </source>
</evidence>
<evidence type="ECO:0000256" key="6">
    <source>
        <dbReference type="ARBA" id="ARBA00022679"/>
    </source>
</evidence>
<dbReference type="InterPro" id="IPR001296">
    <property type="entry name" value="Glyco_trans_1"/>
</dbReference>
<evidence type="ECO:0000256" key="1">
    <source>
        <dbReference type="ARBA" id="ARBA00001478"/>
    </source>
</evidence>
<sequence length="491" mass="54808">MPFAKTGGLADVCGALPMRVAESGNRTAVIMPAFRSIRRSGIPIQSTDISFAVPMSPQKLVGCRLLKSTLPDGETPVWFIDQPQYFDRDALYGTSLGDYGDNDERFAFFCRASIMAMARIGWPVDIVHCNDWQTGLVPAIMKADPNLPETLRDASSVLTIHNLAYQGHFPRESFAWTGLNWRHFNHDEFEFYNHLNYLKTGIISSDVITTVSSKYAEEIRTDEHGCGLDGVLESVSERVFGITNGIDETIWNPSSDPNLTTNFGVENWQFGKTQNKTALQERFGLEVNPDMPMIGLIGRLASQKGWDSIVPVIRRHLQENRPTQWIVLGSGDARYERELRELASAYPDQFALHIGFSDELAHQIEAGSDMFVMPSLYEPCGLNQLYSLRYGSVPVVTPTGGLANTVVDCTETSLGDRTATGFYIYTNDPDGVDAAIGRALEMRFHHPDGWAQIVTTGMMQDWSWTKSAKEYVQLYAETIALKVPPKRKLAK</sequence>
<reference evidence="11 12" key="1">
    <citation type="submission" date="2019-02" db="EMBL/GenBank/DDBJ databases">
        <title>Deep-cultivation of Planctomycetes and their phenomic and genomic characterization uncovers novel biology.</title>
        <authorList>
            <person name="Wiegand S."/>
            <person name="Jogler M."/>
            <person name="Boedeker C."/>
            <person name="Pinto D."/>
            <person name="Vollmers J."/>
            <person name="Rivas-Marin E."/>
            <person name="Kohn T."/>
            <person name="Peeters S.H."/>
            <person name="Heuer A."/>
            <person name="Rast P."/>
            <person name="Oberbeckmann S."/>
            <person name="Bunk B."/>
            <person name="Jeske O."/>
            <person name="Meyerdierks A."/>
            <person name="Storesund J.E."/>
            <person name="Kallscheuer N."/>
            <person name="Luecker S."/>
            <person name="Lage O.M."/>
            <person name="Pohl T."/>
            <person name="Merkel B.J."/>
            <person name="Hornburger P."/>
            <person name="Mueller R.-W."/>
            <person name="Bruemmer F."/>
            <person name="Labrenz M."/>
            <person name="Spormann A.M."/>
            <person name="Op Den Camp H."/>
            <person name="Overmann J."/>
            <person name="Amann R."/>
            <person name="Jetten M.S.M."/>
            <person name="Mascher T."/>
            <person name="Medema M.H."/>
            <person name="Devos D.P."/>
            <person name="Kaster A.-K."/>
            <person name="Ovreas L."/>
            <person name="Rohde M."/>
            <person name="Galperin M.Y."/>
            <person name="Jogler C."/>
        </authorList>
    </citation>
    <scope>NUCLEOTIDE SEQUENCE [LARGE SCALE GENOMIC DNA]</scope>
    <source>
        <strain evidence="11 12">Poly59</strain>
    </source>
</reference>
<comment type="catalytic activity">
    <reaction evidence="1 8">
        <text>[(1-&gt;4)-alpha-D-glucosyl](n) + ADP-alpha-D-glucose = [(1-&gt;4)-alpha-D-glucosyl](n+1) + ADP + H(+)</text>
        <dbReference type="Rhea" id="RHEA:18189"/>
        <dbReference type="Rhea" id="RHEA-COMP:9584"/>
        <dbReference type="Rhea" id="RHEA-COMP:9587"/>
        <dbReference type="ChEBI" id="CHEBI:15378"/>
        <dbReference type="ChEBI" id="CHEBI:15444"/>
        <dbReference type="ChEBI" id="CHEBI:57498"/>
        <dbReference type="ChEBI" id="CHEBI:456216"/>
        <dbReference type="EC" id="2.4.1.21"/>
    </reaction>
</comment>
<dbReference type="GO" id="GO:0004373">
    <property type="term" value="F:alpha-1,4-glucan glucosyltransferase (UDP-glucose donor) activity"/>
    <property type="evidence" value="ECO:0007669"/>
    <property type="project" value="InterPro"/>
</dbReference>
<dbReference type="HAMAP" id="MF_00484">
    <property type="entry name" value="Glycogen_synth"/>
    <property type="match status" value="1"/>
</dbReference>
<proteinExistence type="inferred from homology"/>